<sequence length="492" mass="52683">MRAAPRPAVLAAQAAAAVAVLLLLLVIVRLPWAGDLGMHAATVQRLRHDLVDPGNPLVDADTPSPYYSPWMLVLGCVARVSRLSVFVVLRLGALAGLGLLVTGVWRYVRTLDGHRAAPALAVLSLLFLWGTALFNWSGFHGLNSLALTVSYPSVFALGLAFHLWAWLGRAARRGAGWGTWLGLGALWAVILLCHQFSGVVASLGAAATVLAARPGRGTWLRLGGGVAVALGVLLLWPYYDFFALFGAGDGLEAVHRPLYEDLLGRYWLVLLGVVALGMRWRRDRWDPLVLFFLLGVVVVAAGGLSGHYAWGRALPAALIPAQLAAALEAVTAGRRAVRAGWACVLGAALAAGAWTQAGTLGYVVPRGELPEAVAEKYRQPWAGYHWMTPWVRYGDVVMARAGRPARQIPAYGAYTVAPGYPDFFLPDEGRRAEAVRRYFAEGTPDGERGEILRAYGVRWVVAGAWLGEGARGAGLREVARGPGGQVLYAVVR</sequence>
<dbReference type="Proteomes" id="UP001550603">
    <property type="component" value="Unassembled WGS sequence"/>
</dbReference>
<comment type="caution">
    <text evidence="2">The sequence shown here is derived from an EMBL/GenBank/DDBJ whole genome shotgun (WGS) entry which is preliminary data.</text>
</comment>
<feature type="transmembrane region" description="Helical" evidence="1">
    <location>
        <begin position="185"/>
        <end position="212"/>
    </location>
</feature>
<evidence type="ECO:0008006" key="4">
    <source>
        <dbReference type="Google" id="ProtNLM"/>
    </source>
</evidence>
<keyword evidence="3" id="KW-1185">Reference proteome</keyword>
<name>A0ABV2Y2K6_9ACTN</name>
<dbReference type="EMBL" id="JBEYBN010000052">
    <property type="protein sequence ID" value="MEU2270495.1"/>
    <property type="molecule type" value="Genomic_DNA"/>
</dbReference>
<organism evidence="2 3">
    <name type="scientific">Streptomyces olindensis</name>
    <dbReference type="NCBI Taxonomy" id="358823"/>
    <lineage>
        <taxon>Bacteria</taxon>
        <taxon>Bacillati</taxon>
        <taxon>Actinomycetota</taxon>
        <taxon>Actinomycetes</taxon>
        <taxon>Kitasatosporales</taxon>
        <taxon>Streptomycetaceae</taxon>
        <taxon>Streptomyces</taxon>
    </lineage>
</organism>
<accession>A0ABV2Y2K6</accession>
<feature type="transmembrane region" description="Helical" evidence="1">
    <location>
        <begin position="120"/>
        <end position="138"/>
    </location>
</feature>
<protein>
    <recommendedName>
        <fullName evidence="4">Integral membrane protein</fullName>
    </recommendedName>
</protein>
<proteinExistence type="predicted"/>
<feature type="transmembrane region" description="Helical" evidence="1">
    <location>
        <begin position="145"/>
        <end position="165"/>
    </location>
</feature>
<evidence type="ECO:0000313" key="2">
    <source>
        <dbReference type="EMBL" id="MEU2270495.1"/>
    </source>
</evidence>
<feature type="transmembrane region" description="Helical" evidence="1">
    <location>
        <begin position="264"/>
        <end position="281"/>
    </location>
</feature>
<evidence type="ECO:0000256" key="1">
    <source>
        <dbReference type="SAM" id="Phobius"/>
    </source>
</evidence>
<gene>
    <name evidence="2" type="ORF">ABZ568_29615</name>
</gene>
<keyword evidence="1" id="KW-0812">Transmembrane</keyword>
<evidence type="ECO:0000313" key="3">
    <source>
        <dbReference type="Proteomes" id="UP001550603"/>
    </source>
</evidence>
<feature type="transmembrane region" description="Helical" evidence="1">
    <location>
        <begin position="87"/>
        <end position="108"/>
    </location>
</feature>
<feature type="transmembrane region" description="Helical" evidence="1">
    <location>
        <begin position="219"/>
        <end position="239"/>
    </location>
</feature>
<feature type="transmembrane region" description="Helical" evidence="1">
    <location>
        <begin position="288"/>
        <end position="310"/>
    </location>
</feature>
<keyword evidence="1" id="KW-0472">Membrane</keyword>
<reference evidence="2 3" key="1">
    <citation type="submission" date="2024-06" db="EMBL/GenBank/DDBJ databases">
        <title>The Natural Products Discovery Center: Release of the First 8490 Sequenced Strains for Exploring Actinobacteria Biosynthetic Diversity.</title>
        <authorList>
            <person name="Kalkreuter E."/>
            <person name="Kautsar S.A."/>
            <person name="Yang D."/>
            <person name="Bader C.D."/>
            <person name="Teijaro C.N."/>
            <person name="Fluegel L."/>
            <person name="Davis C.M."/>
            <person name="Simpson J.R."/>
            <person name="Lauterbach L."/>
            <person name="Steele A.D."/>
            <person name="Gui C."/>
            <person name="Meng S."/>
            <person name="Li G."/>
            <person name="Viehrig K."/>
            <person name="Ye F."/>
            <person name="Su P."/>
            <person name="Kiefer A.F."/>
            <person name="Nichols A."/>
            <person name="Cepeda A.J."/>
            <person name="Yan W."/>
            <person name="Fan B."/>
            <person name="Jiang Y."/>
            <person name="Adhikari A."/>
            <person name="Zheng C.-J."/>
            <person name="Schuster L."/>
            <person name="Cowan T.M."/>
            <person name="Smanski M.J."/>
            <person name="Chevrette M.G."/>
            <person name="De Carvalho L.P.S."/>
            <person name="Shen B."/>
        </authorList>
    </citation>
    <scope>NUCLEOTIDE SEQUENCE [LARGE SCALE GENOMIC DNA]</scope>
    <source>
        <strain evidence="2 3">NPDC019583</strain>
    </source>
</reference>
<keyword evidence="1" id="KW-1133">Transmembrane helix</keyword>
<dbReference type="RefSeq" id="WP_359791862.1">
    <property type="nucleotide sequence ID" value="NZ_JBEYBN010000052.1"/>
</dbReference>